<organism evidence="2 3">
    <name type="scientific">Hydrogenovibrio crunogenus</name>
    <dbReference type="NCBI Taxonomy" id="39765"/>
    <lineage>
        <taxon>Bacteria</taxon>
        <taxon>Pseudomonadati</taxon>
        <taxon>Pseudomonadota</taxon>
        <taxon>Gammaproteobacteria</taxon>
        <taxon>Thiotrichales</taxon>
        <taxon>Piscirickettsiaceae</taxon>
        <taxon>Hydrogenovibrio</taxon>
    </lineage>
</organism>
<gene>
    <name evidence="2" type="primary">pagL</name>
    <name evidence="2" type="ORF">GHNINEIG_00535</name>
</gene>
<dbReference type="SUPFAM" id="SSF56925">
    <property type="entry name" value="OMPA-like"/>
    <property type="match status" value="1"/>
</dbReference>
<dbReference type="Gene3D" id="2.40.160.20">
    <property type="match status" value="1"/>
</dbReference>
<dbReference type="Proteomes" id="UP000296201">
    <property type="component" value="Chromosome"/>
</dbReference>
<feature type="chain" id="PRO_5020252125" evidence="1">
    <location>
        <begin position="28"/>
        <end position="218"/>
    </location>
</feature>
<evidence type="ECO:0000313" key="3">
    <source>
        <dbReference type="Proteomes" id="UP000296201"/>
    </source>
</evidence>
<evidence type="ECO:0000313" key="2">
    <source>
        <dbReference type="EMBL" id="QBZ82505.1"/>
    </source>
</evidence>
<sequence precursor="true">MFIFKRFRPSFLFICTLFMLSTSNSRAADTSNDMMMNLTILGAIGSLGYACYEGKGPCSLDPLNTDRLTLSLDVGADNSTHNERIALGADWHEALFENKHFEINGRWEVNINRWHSSKKHPVNKSGYIVGLTPVFNYTWKTGSVKPFLELGGGPQYLSDVTIENEFKSTQFQFGSILGLGIQTNRFEIGYRYLHISNANIELPNPGTDFHNLHLGLKF</sequence>
<dbReference type="AlphaFoldDB" id="A0A4P7NYB3"/>
<dbReference type="EMBL" id="CP032096">
    <property type="protein sequence ID" value="QBZ82505.1"/>
    <property type="molecule type" value="Genomic_DNA"/>
</dbReference>
<dbReference type="OrthoDB" id="9797122at2"/>
<name>A0A4P7NYB3_9GAMM</name>
<dbReference type="InterPro" id="IPR018550">
    <property type="entry name" value="Lipid-A_deacylase-rel"/>
</dbReference>
<accession>A0A4P7NYB3</accession>
<dbReference type="InterPro" id="IPR011250">
    <property type="entry name" value="OMP/PagP_B-barrel"/>
</dbReference>
<dbReference type="Pfam" id="PF09411">
    <property type="entry name" value="PagL"/>
    <property type="match status" value="1"/>
</dbReference>
<keyword evidence="3" id="KW-1185">Reference proteome</keyword>
<dbReference type="EC" id="3.1.1.77" evidence="2"/>
<evidence type="ECO:0000256" key="1">
    <source>
        <dbReference type="SAM" id="SignalP"/>
    </source>
</evidence>
<feature type="signal peptide" evidence="1">
    <location>
        <begin position="1"/>
        <end position="27"/>
    </location>
</feature>
<keyword evidence="1" id="KW-0732">Signal</keyword>
<proteinExistence type="predicted"/>
<reference evidence="2 3" key="1">
    <citation type="submission" date="2018-08" db="EMBL/GenBank/DDBJ databases">
        <title>Horizontal acquisition of hydrogen conversion ability and other habitat adaptations in Hydrogenovibrio crunogenus strains.</title>
        <authorList>
            <person name="Gonnella G."/>
            <person name="Adam N."/>
            <person name="Perner M."/>
        </authorList>
    </citation>
    <scope>NUCLEOTIDE SEQUENCE [LARGE SCALE GENOMIC DNA]</scope>
    <source>
        <strain evidence="2 3">SP-41</strain>
    </source>
</reference>
<dbReference type="GO" id="GO:0050528">
    <property type="term" value="F:acyloxyacyl hydrolase activity"/>
    <property type="evidence" value="ECO:0007669"/>
    <property type="project" value="UniProtKB-EC"/>
</dbReference>
<keyword evidence="2" id="KW-0378">Hydrolase</keyword>
<protein>
    <submittedName>
        <fullName evidence="2">Lipid A deacylase PagL</fullName>
        <ecNumber evidence="2">3.1.1.77</ecNumber>
    </submittedName>
</protein>